<keyword evidence="1" id="KW-0812">Transmembrane</keyword>
<evidence type="ECO:0000313" key="2">
    <source>
        <dbReference type="EMBL" id="GAA4465559.1"/>
    </source>
</evidence>
<evidence type="ECO:0000313" key="3">
    <source>
        <dbReference type="Proteomes" id="UP001500067"/>
    </source>
</evidence>
<sequence>MTQIHLSSQGSGWNTLGKRMLLGGAIGLAVISFFVLGADRPVPPEWGELWMVRPLIVTPLAGVSAGAMYHFTDRMFPRRGWQRIVARTFSVLAYIVAIWLGTVLGLAGTMWN</sequence>
<keyword evidence="3" id="KW-1185">Reference proteome</keyword>
<protein>
    <recommendedName>
        <fullName evidence="4">Potassium transporter KefB</fullName>
    </recommendedName>
</protein>
<dbReference type="Proteomes" id="UP001500067">
    <property type="component" value="Unassembled WGS sequence"/>
</dbReference>
<evidence type="ECO:0008006" key="4">
    <source>
        <dbReference type="Google" id="ProtNLM"/>
    </source>
</evidence>
<proteinExistence type="predicted"/>
<keyword evidence="1" id="KW-0472">Membrane</keyword>
<comment type="caution">
    <text evidence="2">The sequence shown here is derived from an EMBL/GenBank/DDBJ whole genome shotgun (WGS) entry which is preliminary data.</text>
</comment>
<dbReference type="RefSeq" id="WP_345081845.1">
    <property type="nucleotide sequence ID" value="NZ_BAABFA010000010.1"/>
</dbReference>
<evidence type="ECO:0000256" key="1">
    <source>
        <dbReference type="SAM" id="Phobius"/>
    </source>
</evidence>
<dbReference type="EMBL" id="BAABFA010000010">
    <property type="protein sequence ID" value="GAA4465559.1"/>
    <property type="molecule type" value="Genomic_DNA"/>
</dbReference>
<feature type="transmembrane region" description="Helical" evidence="1">
    <location>
        <begin position="50"/>
        <end position="71"/>
    </location>
</feature>
<gene>
    <name evidence="2" type="ORF">GCM10023093_17970</name>
</gene>
<feature type="transmembrane region" description="Helical" evidence="1">
    <location>
        <begin position="20"/>
        <end position="38"/>
    </location>
</feature>
<organism evidence="2 3">
    <name type="scientific">Nemorincola caseinilytica</name>
    <dbReference type="NCBI Taxonomy" id="2054315"/>
    <lineage>
        <taxon>Bacteria</taxon>
        <taxon>Pseudomonadati</taxon>
        <taxon>Bacteroidota</taxon>
        <taxon>Chitinophagia</taxon>
        <taxon>Chitinophagales</taxon>
        <taxon>Chitinophagaceae</taxon>
        <taxon>Nemorincola</taxon>
    </lineage>
</organism>
<reference evidence="3" key="1">
    <citation type="journal article" date="2019" name="Int. J. Syst. Evol. Microbiol.">
        <title>The Global Catalogue of Microorganisms (GCM) 10K type strain sequencing project: providing services to taxonomists for standard genome sequencing and annotation.</title>
        <authorList>
            <consortium name="The Broad Institute Genomics Platform"/>
            <consortium name="The Broad Institute Genome Sequencing Center for Infectious Disease"/>
            <person name="Wu L."/>
            <person name="Ma J."/>
        </authorList>
    </citation>
    <scope>NUCLEOTIDE SEQUENCE [LARGE SCALE GENOMIC DNA]</scope>
    <source>
        <strain evidence="3">JCM 32105</strain>
    </source>
</reference>
<keyword evidence="1" id="KW-1133">Transmembrane helix</keyword>
<accession>A0ABP8NHH0</accession>
<feature type="transmembrane region" description="Helical" evidence="1">
    <location>
        <begin position="91"/>
        <end position="111"/>
    </location>
</feature>
<name>A0ABP8NHH0_9BACT</name>